<feature type="region of interest" description="Disordered" evidence="8">
    <location>
        <begin position="1"/>
        <end position="30"/>
    </location>
</feature>
<dbReference type="Gene3D" id="1.10.287.130">
    <property type="match status" value="1"/>
</dbReference>
<dbReference type="SUPFAM" id="SSF47384">
    <property type="entry name" value="Homodimeric domain of signal transducing histidine kinase"/>
    <property type="match status" value="1"/>
</dbReference>
<dbReference type="Pfam" id="PF13185">
    <property type="entry name" value="GAF_2"/>
    <property type="match status" value="1"/>
</dbReference>
<dbReference type="EC" id="2.7.13.3" evidence="2"/>
<dbReference type="SMART" id="SM00387">
    <property type="entry name" value="HATPase_c"/>
    <property type="match status" value="1"/>
</dbReference>
<evidence type="ECO:0000256" key="4">
    <source>
        <dbReference type="ARBA" id="ARBA00022679"/>
    </source>
</evidence>
<dbReference type="Gene3D" id="3.30.565.10">
    <property type="entry name" value="Histidine kinase-like ATPase, C-terminal domain"/>
    <property type="match status" value="1"/>
</dbReference>
<evidence type="ECO:0000313" key="11">
    <source>
        <dbReference type="EMBL" id="SEL39323.1"/>
    </source>
</evidence>
<dbReference type="Gene3D" id="3.30.450.40">
    <property type="match status" value="1"/>
</dbReference>
<keyword evidence="6" id="KW-0902">Two-component regulatory system</keyword>
<dbReference type="InterPro" id="IPR003661">
    <property type="entry name" value="HisK_dim/P_dom"/>
</dbReference>
<evidence type="ECO:0000259" key="10">
    <source>
        <dbReference type="PROSITE" id="PS50112"/>
    </source>
</evidence>
<evidence type="ECO:0000256" key="7">
    <source>
        <dbReference type="SAM" id="Coils"/>
    </source>
</evidence>
<dbReference type="Pfam" id="PF00989">
    <property type="entry name" value="PAS"/>
    <property type="match status" value="1"/>
</dbReference>
<dbReference type="RefSeq" id="WP_244509639.1">
    <property type="nucleotide sequence ID" value="NZ_FOAD01000004.1"/>
</dbReference>
<dbReference type="Proteomes" id="UP000183894">
    <property type="component" value="Unassembled WGS sequence"/>
</dbReference>
<dbReference type="CDD" id="cd00130">
    <property type="entry name" value="PAS"/>
    <property type="match status" value="1"/>
</dbReference>
<keyword evidence="5" id="KW-0418">Kinase</keyword>
<dbReference type="EMBL" id="FOAD01000004">
    <property type="protein sequence ID" value="SEL39323.1"/>
    <property type="molecule type" value="Genomic_DNA"/>
</dbReference>
<evidence type="ECO:0000256" key="5">
    <source>
        <dbReference type="ARBA" id="ARBA00022777"/>
    </source>
</evidence>
<dbReference type="Pfam" id="PF00512">
    <property type="entry name" value="HisKA"/>
    <property type="match status" value="1"/>
</dbReference>
<evidence type="ECO:0000256" key="3">
    <source>
        <dbReference type="ARBA" id="ARBA00022553"/>
    </source>
</evidence>
<dbReference type="InterPro" id="IPR000014">
    <property type="entry name" value="PAS"/>
</dbReference>
<dbReference type="SUPFAM" id="SSF55785">
    <property type="entry name" value="PYP-like sensor domain (PAS domain)"/>
    <property type="match status" value="1"/>
</dbReference>
<dbReference type="SUPFAM" id="SSF55874">
    <property type="entry name" value="ATPase domain of HSP90 chaperone/DNA topoisomerase II/histidine kinase"/>
    <property type="match status" value="1"/>
</dbReference>
<organism evidence="11 12">
    <name type="scientific">Haloferax larsenii</name>
    <dbReference type="NCBI Taxonomy" id="302484"/>
    <lineage>
        <taxon>Archaea</taxon>
        <taxon>Methanobacteriati</taxon>
        <taxon>Methanobacteriota</taxon>
        <taxon>Stenosarchaea group</taxon>
        <taxon>Halobacteria</taxon>
        <taxon>Halobacteriales</taxon>
        <taxon>Haloferacaceae</taxon>
        <taxon>Haloferax</taxon>
    </lineage>
</organism>
<dbReference type="NCBIfam" id="TIGR00229">
    <property type="entry name" value="sensory_box"/>
    <property type="match status" value="1"/>
</dbReference>
<dbReference type="PROSITE" id="PS50109">
    <property type="entry name" value="HIS_KIN"/>
    <property type="match status" value="1"/>
</dbReference>
<dbReference type="CDD" id="cd00075">
    <property type="entry name" value="HATPase"/>
    <property type="match status" value="1"/>
</dbReference>
<feature type="domain" description="PAS" evidence="10">
    <location>
        <begin position="34"/>
        <end position="80"/>
    </location>
</feature>
<dbReference type="InterPro" id="IPR036890">
    <property type="entry name" value="HATPase_C_sf"/>
</dbReference>
<reference evidence="11 12" key="1">
    <citation type="submission" date="2016-10" db="EMBL/GenBank/DDBJ databases">
        <authorList>
            <person name="de Groot N.N."/>
        </authorList>
    </citation>
    <scope>NUCLEOTIDE SEQUENCE [LARGE SCALE GENOMIC DNA]</scope>
    <source>
        <strain evidence="11 12">CDM_5</strain>
    </source>
</reference>
<evidence type="ECO:0000256" key="6">
    <source>
        <dbReference type="ARBA" id="ARBA00023012"/>
    </source>
</evidence>
<dbReference type="InterPro" id="IPR035965">
    <property type="entry name" value="PAS-like_dom_sf"/>
</dbReference>
<dbReference type="InterPro" id="IPR003594">
    <property type="entry name" value="HATPase_dom"/>
</dbReference>
<dbReference type="AlphaFoldDB" id="A0A1H7PU75"/>
<dbReference type="SMART" id="SM00388">
    <property type="entry name" value="HisKA"/>
    <property type="match status" value="1"/>
</dbReference>
<evidence type="ECO:0000256" key="8">
    <source>
        <dbReference type="SAM" id="MobiDB-lite"/>
    </source>
</evidence>
<keyword evidence="4" id="KW-0808">Transferase</keyword>
<comment type="catalytic activity">
    <reaction evidence="1">
        <text>ATP + protein L-histidine = ADP + protein N-phospho-L-histidine.</text>
        <dbReference type="EC" id="2.7.13.3"/>
    </reaction>
</comment>
<dbReference type="InterPro" id="IPR050736">
    <property type="entry name" value="Sensor_HK_Regulatory"/>
</dbReference>
<evidence type="ECO:0000259" key="9">
    <source>
        <dbReference type="PROSITE" id="PS50109"/>
    </source>
</evidence>
<dbReference type="GO" id="GO:0000155">
    <property type="term" value="F:phosphorelay sensor kinase activity"/>
    <property type="evidence" value="ECO:0007669"/>
    <property type="project" value="InterPro"/>
</dbReference>
<dbReference type="Pfam" id="PF02518">
    <property type="entry name" value="HATPase_c"/>
    <property type="match status" value="1"/>
</dbReference>
<dbReference type="InterPro" id="IPR004358">
    <property type="entry name" value="Sig_transdc_His_kin-like_C"/>
</dbReference>
<dbReference type="PRINTS" id="PR00344">
    <property type="entry name" value="BCTRLSENSOR"/>
</dbReference>
<sequence length="512" mass="57047">MRRRSSSLPGEAGPGEWLRCDGSGIPPDHERTLPSRMFKEAVDNAGHGIVFTRLDGTIEYVNPAFEETTGYDASEVIGETPSILKSGVHGADFYSDLWGTITDGEMWEGVLHNVRKNGEPYVIEQTISPIRHEGQTVGYVAVNNEITDMWERERKIEALHEATRELLDSESFDDVASGVGIATDAILDFPINVVRLRNGDQLEPVHVDDETLDLIGDRPAYHFDESPVGEVFRAGEPRIYEDVEELDDDYDRGPIHSWLYVPIGSYGVISVGQTQPGSFTETDVKLVEVLATNAETVFRSLEHEQELARENERLEQFAKTVSHDLRNPLNVAEGTLEQMREFTEQLDRMTRAHQRMEEVIEGVLTLARQGQRVEETEIVDMSTLASDCWSHVSTPGAALAIESNDEFLVEADETRCKHLFENLFRNAITHGNATMVTVGPLEDGFFVEDDGTGIPADERAAVFDTGYTTATYGTGLGLSIVREIAEAHGWEASLTESDEGGARFEFRRSRSY</sequence>
<gene>
    <name evidence="11" type="ORF">SAMN04488691_104202</name>
</gene>
<feature type="coiled-coil region" evidence="7">
    <location>
        <begin position="300"/>
        <end position="359"/>
    </location>
</feature>
<dbReference type="InterPro" id="IPR003018">
    <property type="entry name" value="GAF"/>
</dbReference>
<dbReference type="InterPro" id="IPR005467">
    <property type="entry name" value="His_kinase_dom"/>
</dbReference>
<accession>A0A1H7PU75</accession>
<dbReference type="SUPFAM" id="SSF55781">
    <property type="entry name" value="GAF domain-like"/>
    <property type="match status" value="1"/>
</dbReference>
<name>A0A1H7PU75_HALLR</name>
<dbReference type="Gene3D" id="3.30.450.20">
    <property type="entry name" value="PAS domain"/>
    <property type="match status" value="1"/>
</dbReference>
<dbReference type="SMART" id="SM00086">
    <property type="entry name" value="PAC"/>
    <property type="match status" value="1"/>
</dbReference>
<protein>
    <recommendedName>
        <fullName evidence="2">histidine kinase</fullName>
        <ecNumber evidence="2">2.7.13.3</ecNumber>
    </recommendedName>
</protein>
<evidence type="ECO:0000313" key="12">
    <source>
        <dbReference type="Proteomes" id="UP000183894"/>
    </source>
</evidence>
<keyword evidence="3" id="KW-0597">Phosphoprotein</keyword>
<dbReference type="InterPro" id="IPR029016">
    <property type="entry name" value="GAF-like_dom_sf"/>
</dbReference>
<dbReference type="InterPro" id="IPR001610">
    <property type="entry name" value="PAC"/>
</dbReference>
<dbReference type="PANTHER" id="PTHR43711">
    <property type="entry name" value="TWO-COMPONENT HISTIDINE KINASE"/>
    <property type="match status" value="1"/>
</dbReference>
<evidence type="ECO:0000256" key="1">
    <source>
        <dbReference type="ARBA" id="ARBA00000085"/>
    </source>
</evidence>
<dbReference type="InterPro" id="IPR013767">
    <property type="entry name" value="PAS_fold"/>
</dbReference>
<feature type="domain" description="Histidine kinase" evidence="9">
    <location>
        <begin position="320"/>
        <end position="512"/>
    </location>
</feature>
<dbReference type="CDD" id="cd00082">
    <property type="entry name" value="HisKA"/>
    <property type="match status" value="1"/>
</dbReference>
<dbReference type="PANTHER" id="PTHR43711:SF1">
    <property type="entry name" value="HISTIDINE KINASE 1"/>
    <property type="match status" value="1"/>
</dbReference>
<evidence type="ECO:0000256" key="2">
    <source>
        <dbReference type="ARBA" id="ARBA00012438"/>
    </source>
</evidence>
<keyword evidence="7" id="KW-0175">Coiled coil</keyword>
<dbReference type="PROSITE" id="PS50112">
    <property type="entry name" value="PAS"/>
    <property type="match status" value="1"/>
</dbReference>
<dbReference type="InterPro" id="IPR036097">
    <property type="entry name" value="HisK_dim/P_sf"/>
</dbReference>
<dbReference type="SMART" id="SM00091">
    <property type="entry name" value="PAS"/>
    <property type="match status" value="1"/>
</dbReference>
<proteinExistence type="predicted"/>
<dbReference type="GO" id="GO:0006355">
    <property type="term" value="P:regulation of DNA-templated transcription"/>
    <property type="evidence" value="ECO:0007669"/>
    <property type="project" value="InterPro"/>
</dbReference>